<gene>
    <name evidence="2" type="ORF">F2Q69_00035433</name>
</gene>
<protein>
    <submittedName>
        <fullName evidence="2">Uncharacterized protein</fullName>
    </submittedName>
</protein>
<comment type="caution">
    <text evidence="2">The sequence shown here is derived from an EMBL/GenBank/DDBJ whole genome shotgun (WGS) entry which is preliminary data.</text>
</comment>
<evidence type="ECO:0000313" key="3">
    <source>
        <dbReference type="Proteomes" id="UP000712600"/>
    </source>
</evidence>
<sequence length="201" mass="22921">METSPKASIDRHPPESIDRHPPDYNNRHPPDDIDQHAGLDELPGYIVELEPIEERMYKFEASHLDVPTHRRPNISQEKLLVESPIPPDISVHQDLKIGIVEGYLPVAVFQEKLGLEDDVRKVSATPASTLRVPQHAETETDKSRGKKMKNLKKRKMIKGDPQLSLIPHFSNGVKKYIVHSRCFAQPFSKLRALFIAEMIDK</sequence>
<evidence type="ECO:0000256" key="1">
    <source>
        <dbReference type="SAM" id="MobiDB-lite"/>
    </source>
</evidence>
<dbReference type="AlphaFoldDB" id="A0A8S9SS57"/>
<accession>A0A8S9SS57</accession>
<dbReference type="Proteomes" id="UP000712600">
    <property type="component" value="Unassembled WGS sequence"/>
</dbReference>
<name>A0A8S9SS57_BRACR</name>
<feature type="region of interest" description="Disordered" evidence="1">
    <location>
        <begin position="126"/>
        <end position="150"/>
    </location>
</feature>
<feature type="region of interest" description="Disordered" evidence="1">
    <location>
        <begin position="1"/>
        <end position="38"/>
    </location>
</feature>
<evidence type="ECO:0000313" key="2">
    <source>
        <dbReference type="EMBL" id="KAF3602973.1"/>
    </source>
</evidence>
<proteinExistence type="predicted"/>
<feature type="compositionally biased region" description="Basic and acidic residues" evidence="1">
    <location>
        <begin position="8"/>
        <end position="38"/>
    </location>
</feature>
<dbReference type="EMBL" id="QGKX02000004">
    <property type="protein sequence ID" value="KAF3602973.1"/>
    <property type="molecule type" value="Genomic_DNA"/>
</dbReference>
<organism evidence="2 3">
    <name type="scientific">Brassica cretica</name>
    <name type="common">Mustard</name>
    <dbReference type="NCBI Taxonomy" id="69181"/>
    <lineage>
        <taxon>Eukaryota</taxon>
        <taxon>Viridiplantae</taxon>
        <taxon>Streptophyta</taxon>
        <taxon>Embryophyta</taxon>
        <taxon>Tracheophyta</taxon>
        <taxon>Spermatophyta</taxon>
        <taxon>Magnoliopsida</taxon>
        <taxon>eudicotyledons</taxon>
        <taxon>Gunneridae</taxon>
        <taxon>Pentapetalae</taxon>
        <taxon>rosids</taxon>
        <taxon>malvids</taxon>
        <taxon>Brassicales</taxon>
        <taxon>Brassicaceae</taxon>
        <taxon>Brassiceae</taxon>
        <taxon>Brassica</taxon>
    </lineage>
</organism>
<feature type="compositionally biased region" description="Basic and acidic residues" evidence="1">
    <location>
        <begin position="134"/>
        <end position="143"/>
    </location>
</feature>
<reference evidence="2" key="1">
    <citation type="submission" date="2019-12" db="EMBL/GenBank/DDBJ databases">
        <title>Genome sequencing and annotation of Brassica cretica.</title>
        <authorList>
            <person name="Studholme D.J."/>
            <person name="Sarris P."/>
        </authorList>
    </citation>
    <scope>NUCLEOTIDE SEQUENCE</scope>
    <source>
        <strain evidence="2">PFS-109/04</strain>
        <tissue evidence="2">Leaf</tissue>
    </source>
</reference>